<keyword evidence="2" id="KW-1185">Reference proteome</keyword>
<dbReference type="AlphaFoldDB" id="A0A1A9I315"/>
<name>A0A1A9I315_9BACT</name>
<evidence type="ECO:0000313" key="2">
    <source>
        <dbReference type="Proteomes" id="UP000077667"/>
    </source>
</evidence>
<dbReference type="EMBL" id="CP015772">
    <property type="protein sequence ID" value="ANH81725.1"/>
    <property type="molecule type" value="Genomic_DNA"/>
</dbReference>
<sequence>MKRRDYLKSIFVLGGLSLTSVSVYKWFEISRHVDVKQIADKRPVIAELAEMIIPRTDTPGAKDAGVPDYIVNVMIHCASVKEKNRFLSGIREIEDYTSGKFGKDFLKCTPAEKSAALKYVAGHARFSYPIFNKINDKFLGMPFYPKLKGLVVEGFCLSEQGATKALAYDYIPGSYEACIPLQPHQKSWATK</sequence>
<accession>A0A1A9I315</accession>
<evidence type="ECO:0008006" key="3">
    <source>
        <dbReference type="Google" id="ProtNLM"/>
    </source>
</evidence>
<reference evidence="1 2" key="1">
    <citation type="submission" date="2016-05" db="EMBL/GenBank/DDBJ databases">
        <title>Niabella ginsenosidivorans BS26 whole genome sequencing.</title>
        <authorList>
            <person name="Im W.T."/>
            <person name="Siddiqi M.Z."/>
        </authorList>
    </citation>
    <scope>NUCLEOTIDE SEQUENCE [LARGE SCALE GENOMIC DNA]</scope>
    <source>
        <strain evidence="1 2">BS26</strain>
    </source>
</reference>
<dbReference type="InterPro" id="IPR027056">
    <property type="entry name" value="Gluconate_2DH_su3"/>
</dbReference>
<dbReference type="Proteomes" id="UP000077667">
    <property type="component" value="Chromosome"/>
</dbReference>
<dbReference type="RefSeq" id="WP_067756582.1">
    <property type="nucleotide sequence ID" value="NZ_CP015772.1"/>
</dbReference>
<evidence type="ECO:0000313" key="1">
    <source>
        <dbReference type="EMBL" id="ANH81725.1"/>
    </source>
</evidence>
<dbReference type="Pfam" id="PF13618">
    <property type="entry name" value="Gluconate_2-dh3"/>
    <property type="match status" value="1"/>
</dbReference>
<dbReference type="OrthoDB" id="6385145at2"/>
<protein>
    <recommendedName>
        <fullName evidence="3">Gluconate 2-dehydrogenase subunit 3 family protein</fullName>
    </recommendedName>
</protein>
<dbReference type="KEGG" id="nia:A8C56_12715"/>
<organism evidence="1 2">
    <name type="scientific">Niabella ginsenosidivorans</name>
    <dbReference type="NCBI Taxonomy" id="1176587"/>
    <lineage>
        <taxon>Bacteria</taxon>
        <taxon>Pseudomonadati</taxon>
        <taxon>Bacteroidota</taxon>
        <taxon>Chitinophagia</taxon>
        <taxon>Chitinophagales</taxon>
        <taxon>Chitinophagaceae</taxon>
        <taxon>Niabella</taxon>
    </lineage>
</organism>
<proteinExistence type="predicted"/>
<dbReference type="STRING" id="1176587.A8C56_12715"/>
<gene>
    <name evidence="1" type="ORF">A8C56_12715</name>
</gene>